<keyword evidence="3" id="KW-1029">Fimbrium biogenesis</keyword>
<keyword evidence="6" id="KW-0281">Fimbrium</keyword>
<evidence type="ECO:0000256" key="5">
    <source>
        <dbReference type="ARBA" id="ARBA00022837"/>
    </source>
</evidence>
<dbReference type="SUPFAM" id="SSF50998">
    <property type="entry name" value="Quinoprotein alcohol dehydrogenase-like"/>
    <property type="match status" value="1"/>
</dbReference>
<dbReference type="AlphaFoldDB" id="A0A1H6JEK9"/>
<evidence type="ECO:0000256" key="7">
    <source>
        <dbReference type="SAM" id="SignalP"/>
    </source>
</evidence>
<keyword evidence="10" id="KW-1185">Reference proteome</keyword>
<comment type="similarity">
    <text evidence="2">Belongs to the PilY1 family.</text>
</comment>
<dbReference type="OrthoDB" id="7156875at2"/>
<keyword evidence="5" id="KW-0106">Calcium</keyword>
<dbReference type="GO" id="GO:0009289">
    <property type="term" value="C:pilus"/>
    <property type="evidence" value="ECO:0007669"/>
    <property type="project" value="UniProtKB-SubCell"/>
</dbReference>
<feature type="domain" description="PilY1 beta-propeller" evidence="8">
    <location>
        <begin position="656"/>
        <end position="972"/>
    </location>
</feature>
<dbReference type="RefSeq" id="WP_092789788.1">
    <property type="nucleotide sequence ID" value="NZ_FNXF01000001.1"/>
</dbReference>
<evidence type="ECO:0000256" key="4">
    <source>
        <dbReference type="ARBA" id="ARBA00022723"/>
    </source>
</evidence>
<evidence type="ECO:0000259" key="8">
    <source>
        <dbReference type="Pfam" id="PF05567"/>
    </source>
</evidence>
<protein>
    <submittedName>
        <fullName evidence="9">Type IV pilus assembly protein PilY1</fullName>
    </submittedName>
</protein>
<evidence type="ECO:0000256" key="3">
    <source>
        <dbReference type="ARBA" id="ARBA00022558"/>
    </source>
</evidence>
<organism evidence="9 10">
    <name type="scientific">Rheinheimera pacifica</name>
    <dbReference type="NCBI Taxonomy" id="173990"/>
    <lineage>
        <taxon>Bacteria</taxon>
        <taxon>Pseudomonadati</taxon>
        <taxon>Pseudomonadota</taxon>
        <taxon>Gammaproteobacteria</taxon>
        <taxon>Chromatiales</taxon>
        <taxon>Chromatiaceae</taxon>
        <taxon>Rheinheimera</taxon>
    </lineage>
</organism>
<dbReference type="Pfam" id="PF05567">
    <property type="entry name" value="T4P_PilY1"/>
    <property type="match status" value="1"/>
</dbReference>
<name>A0A1H6JEK9_9GAMM</name>
<feature type="chain" id="PRO_5011639544" evidence="7">
    <location>
        <begin position="28"/>
        <end position="1144"/>
    </location>
</feature>
<accession>A0A1H6JEK9</accession>
<evidence type="ECO:0000256" key="2">
    <source>
        <dbReference type="ARBA" id="ARBA00008387"/>
    </source>
</evidence>
<gene>
    <name evidence="9" type="ORF">SAMN05660691_00482</name>
</gene>
<feature type="signal peptide" evidence="7">
    <location>
        <begin position="1"/>
        <end position="27"/>
    </location>
</feature>
<evidence type="ECO:0000313" key="9">
    <source>
        <dbReference type="EMBL" id="SEH60705.1"/>
    </source>
</evidence>
<dbReference type="GO" id="GO:0046872">
    <property type="term" value="F:metal ion binding"/>
    <property type="evidence" value="ECO:0007669"/>
    <property type="project" value="UniProtKB-KW"/>
</dbReference>
<keyword evidence="7" id="KW-0732">Signal</keyword>
<dbReference type="STRING" id="173990.SAMN05660691_00482"/>
<proteinExistence type="inferred from homology"/>
<evidence type="ECO:0000256" key="6">
    <source>
        <dbReference type="ARBA" id="ARBA00023263"/>
    </source>
</evidence>
<comment type="subcellular location">
    <subcellularLocation>
        <location evidence="1">Fimbrium</location>
    </subcellularLocation>
</comment>
<reference evidence="10" key="1">
    <citation type="submission" date="2016-10" db="EMBL/GenBank/DDBJ databases">
        <authorList>
            <person name="Varghese N."/>
            <person name="Submissions S."/>
        </authorList>
    </citation>
    <scope>NUCLEOTIDE SEQUENCE [LARGE SCALE GENOMIC DNA]</scope>
    <source>
        <strain evidence="10">DSM 17616</strain>
    </source>
</reference>
<evidence type="ECO:0000256" key="1">
    <source>
        <dbReference type="ARBA" id="ARBA00004561"/>
    </source>
</evidence>
<keyword evidence="4" id="KW-0479">Metal-binding</keyword>
<dbReference type="InterPro" id="IPR011047">
    <property type="entry name" value="Quinoprotein_ADH-like_sf"/>
</dbReference>
<evidence type="ECO:0000313" key="10">
    <source>
        <dbReference type="Proteomes" id="UP000199371"/>
    </source>
</evidence>
<dbReference type="EMBL" id="FNXF01000001">
    <property type="protein sequence ID" value="SEH60705.1"/>
    <property type="molecule type" value="Genomic_DNA"/>
</dbReference>
<sequence>MNMFRFNQPFRFAFVAGLLLGSATAHAAIEISNTPLQTGSAVPPNIMFIIDDSGSMQFELLPDEIMFSDKRYIFPRANGVYGSSDYNNYVPTVEEGDAYNAFTRSAQNNKSYYDPAVTYKPWVRADGTSFPDATPACAWHNPMVTGACPAADTVNSVARDLTRNNGRYNSNRWYKCNSSGSCSYDTNSRSFWPATYFYLNTGSAWQWSNYTKVEIRSTTASYSGHGRAKRTDCSNGVCNYNQEMQNFANWYTYHRSRILTSRAGIGRAFVGQSEKMRVGFGALNKSSSSVDGVNTAVIVRGVRDFKDSAKSNFYSDLYARDIPAAGTPLLTALDAAGRYFSRTDSRGPWGINPGTGNEQSIDHISCRQSFTILMTDGYWSDGDTASDVGNQDGSPGNTILRPAGDTGASYRYTAVAPFTDGHSTTLADVAMKYWKNDLRTDLDNRVPTSTINPAFWQHMVTFGIGLGVIGNVDPVTAFAAINSNASISWASPFAGTEAAKNSAKIDDLLHASVNSRGGFFTADKPDDFATQLERTLNAIIERVASASNLAGTTTSLQADNFVYQGSFNSGEWSGSLKSFNINDVNTPVWESNFPAWGARNILFGKKNETTAAFTAENVTADGNALSGKGNLVDYLRGDQRLEVGENAQFRRRVSLLGDIANSSPAYVGVPVNRNYQRYNWDGASSYRAFLIANNSRTPVVYVGANDGMLHAFNGNNGTEIMAYVPRQMLTESADLAAFASIDYQHKYYVDGSSVVFDAYINGSWRSILLGSLGRGGDSLFAIDVSSPQALISNGATKVLWDKRYPELGITTNKPVIARLNNGKWAAIAGYGYNNSSNKAGLLVIDLENGNVIKRLEANSGVPNGLGQVEGWDRNGDGNMDWFFAGDILGNIWKFDLSSDNPATWNVAYNGAPLFTAVDDNGNPQSVTGGVSLSSEPTTGYLWIFFGTGKMLAAEDPLRSDANTWYGIRDGQVINNRSELKQRDIIAQQDNARVVEPGEPHDMAGARGWYIDLSDARERIVNRPQVVGNSLIVNTIAPGDNDCNPQGSGWVMAVSPYTGSRLNYMFFDRNGDGDIDGDDGLSVNGINTPVSGMRFDGMPSEPVVFDNNDGTASLIIGLADTRIANVNVAPGFLQGRVSWRELTNQ</sequence>
<dbReference type="InterPro" id="IPR008707">
    <property type="entry name" value="B-propeller_PilY1"/>
</dbReference>
<dbReference type="Proteomes" id="UP000199371">
    <property type="component" value="Unassembled WGS sequence"/>
</dbReference>